<organism evidence="1 2">
    <name type="scientific">Legionella drancourtii LLAP12</name>
    <dbReference type="NCBI Taxonomy" id="658187"/>
    <lineage>
        <taxon>Bacteria</taxon>
        <taxon>Pseudomonadati</taxon>
        <taxon>Pseudomonadota</taxon>
        <taxon>Gammaproteobacteria</taxon>
        <taxon>Legionellales</taxon>
        <taxon>Legionellaceae</taxon>
        <taxon>Legionella</taxon>
    </lineage>
</organism>
<dbReference type="InParanoid" id="G9EMK9"/>
<dbReference type="EMBL" id="JH413813">
    <property type="protein sequence ID" value="EHL31545.1"/>
    <property type="molecule type" value="Genomic_DNA"/>
</dbReference>
<dbReference type="HOGENOM" id="CLU_2330266_0_0_6"/>
<dbReference type="RefSeq" id="WP_006870407.1">
    <property type="nucleotide sequence ID" value="NZ_JH413813.1"/>
</dbReference>
<proteinExistence type="predicted"/>
<reference evidence="1 2" key="1">
    <citation type="journal article" date="2011" name="BMC Genomics">
        <title>Insight into cross-talk between intra-amoebal pathogens.</title>
        <authorList>
            <person name="Gimenez G."/>
            <person name="Bertelli C."/>
            <person name="Moliner C."/>
            <person name="Robert C."/>
            <person name="Raoult D."/>
            <person name="Fournier P.E."/>
            <person name="Greub G."/>
        </authorList>
    </citation>
    <scope>NUCLEOTIDE SEQUENCE [LARGE SCALE GENOMIC DNA]</scope>
    <source>
        <strain evidence="1 2">LLAP12</strain>
    </source>
</reference>
<evidence type="ECO:0000313" key="2">
    <source>
        <dbReference type="Proteomes" id="UP000002770"/>
    </source>
</evidence>
<accession>G9EMK9</accession>
<gene>
    <name evidence="1" type="ORF">LDG_6477</name>
</gene>
<name>G9EMK9_9GAMM</name>
<dbReference type="Proteomes" id="UP000002770">
    <property type="component" value="Unassembled WGS sequence"/>
</dbReference>
<sequence>MKMVADKLAHTENHEGAWAALDATQKELVRMIAQDPSLKPFSKAVLLKLRVIIGIESLEVTHVQRAMSKLSNVVFKSPRDTYEFENEAFAQWVRTLAE</sequence>
<dbReference type="OrthoDB" id="8576717at2"/>
<keyword evidence="2" id="KW-1185">Reference proteome</keyword>
<dbReference type="AlphaFoldDB" id="G9EMK9"/>
<evidence type="ECO:0000313" key="1">
    <source>
        <dbReference type="EMBL" id="EHL31545.1"/>
    </source>
</evidence>
<protein>
    <submittedName>
        <fullName evidence="1">Uncharacterized protein</fullName>
    </submittedName>
</protein>